<sequence>MTEVTKSEAPLVSSRVCLFKFKGITKKILSENTRKSDEKMGSAEKSGQEVQCSGVVTRGDLCNKSTLLSEKELGKNELLSLEEIWDNNSESGKVRNKNGFTTLCSAQTLEIFDNLLAAEEYVPEGLTTKKVEDGESETIASKSRSCGIVIASPLEAISEKKTSTAAEHGMLSQE</sequence>
<proteinExistence type="predicted"/>
<dbReference type="EMBL" id="KB707678">
    <property type="protein sequence ID" value="EMR91171.1"/>
    <property type="molecule type" value="Genomic_DNA"/>
</dbReference>
<reference evidence="2" key="1">
    <citation type="journal article" date="2013" name="Genome Announc.">
        <title>Draft genome sequence of Botrytis cinerea BcDW1, inoculum for noble rot of grape berries.</title>
        <authorList>
            <person name="Blanco-Ulate B."/>
            <person name="Allen G."/>
            <person name="Powell A.L."/>
            <person name="Cantu D."/>
        </authorList>
    </citation>
    <scope>NUCLEOTIDE SEQUENCE [LARGE SCALE GENOMIC DNA]</scope>
    <source>
        <strain evidence="2">BcDW1</strain>
    </source>
</reference>
<dbReference type="Proteomes" id="UP000012045">
    <property type="component" value="Unassembled WGS sequence"/>
</dbReference>
<protein>
    <submittedName>
        <fullName evidence="1">Uncharacterized protein</fullName>
    </submittedName>
</protein>
<dbReference type="HOGENOM" id="CLU_1539780_0_0_1"/>
<organism evidence="1 2">
    <name type="scientific">Botryotinia fuckeliana (strain BcDW1)</name>
    <name type="common">Noble rot fungus</name>
    <name type="synonym">Botrytis cinerea</name>
    <dbReference type="NCBI Taxonomy" id="1290391"/>
    <lineage>
        <taxon>Eukaryota</taxon>
        <taxon>Fungi</taxon>
        <taxon>Dikarya</taxon>
        <taxon>Ascomycota</taxon>
        <taxon>Pezizomycotina</taxon>
        <taxon>Leotiomycetes</taxon>
        <taxon>Helotiales</taxon>
        <taxon>Sclerotiniaceae</taxon>
        <taxon>Botrytis</taxon>
    </lineage>
</organism>
<accession>M7U5P6</accession>
<name>M7U5P6_BOTF1</name>
<gene>
    <name evidence="1" type="ORF">BcDW1_275</name>
</gene>
<evidence type="ECO:0000313" key="1">
    <source>
        <dbReference type="EMBL" id="EMR91171.1"/>
    </source>
</evidence>
<dbReference type="AlphaFoldDB" id="M7U5P6"/>
<evidence type="ECO:0000313" key="2">
    <source>
        <dbReference type="Proteomes" id="UP000012045"/>
    </source>
</evidence>